<keyword evidence="3" id="KW-1185">Reference proteome</keyword>
<comment type="caution">
    <text evidence="2">The sequence shown here is derived from an EMBL/GenBank/DDBJ whole genome shotgun (WGS) entry which is preliminary data.</text>
</comment>
<accession>A0AA88ALS2</accession>
<sequence length="79" mass="8892">MDSDRGKRPIEEVVVDWTSSDSDDSSSDDDEWSSVIRRSKFEFESHQSRRGAETSNEAIERNCPTTTSGTWILSIPPIA</sequence>
<feature type="compositionally biased region" description="Polar residues" evidence="1">
    <location>
        <begin position="53"/>
        <end position="68"/>
    </location>
</feature>
<evidence type="ECO:0000313" key="2">
    <source>
        <dbReference type="EMBL" id="GMN55577.1"/>
    </source>
</evidence>
<organism evidence="2 3">
    <name type="scientific">Ficus carica</name>
    <name type="common">Common fig</name>
    <dbReference type="NCBI Taxonomy" id="3494"/>
    <lineage>
        <taxon>Eukaryota</taxon>
        <taxon>Viridiplantae</taxon>
        <taxon>Streptophyta</taxon>
        <taxon>Embryophyta</taxon>
        <taxon>Tracheophyta</taxon>
        <taxon>Spermatophyta</taxon>
        <taxon>Magnoliopsida</taxon>
        <taxon>eudicotyledons</taxon>
        <taxon>Gunneridae</taxon>
        <taxon>Pentapetalae</taxon>
        <taxon>rosids</taxon>
        <taxon>fabids</taxon>
        <taxon>Rosales</taxon>
        <taxon>Moraceae</taxon>
        <taxon>Ficeae</taxon>
        <taxon>Ficus</taxon>
    </lineage>
</organism>
<evidence type="ECO:0000256" key="1">
    <source>
        <dbReference type="SAM" id="MobiDB-lite"/>
    </source>
</evidence>
<feature type="compositionally biased region" description="Acidic residues" evidence="1">
    <location>
        <begin position="21"/>
        <end position="32"/>
    </location>
</feature>
<name>A0AA88ALS2_FICCA</name>
<gene>
    <name evidence="2" type="ORF">TIFTF001_024692</name>
</gene>
<dbReference type="Proteomes" id="UP001187192">
    <property type="component" value="Unassembled WGS sequence"/>
</dbReference>
<feature type="compositionally biased region" description="Basic and acidic residues" evidence="1">
    <location>
        <begin position="39"/>
        <end position="52"/>
    </location>
</feature>
<feature type="compositionally biased region" description="Basic and acidic residues" evidence="1">
    <location>
        <begin position="1"/>
        <end position="11"/>
    </location>
</feature>
<evidence type="ECO:0000313" key="3">
    <source>
        <dbReference type="Proteomes" id="UP001187192"/>
    </source>
</evidence>
<reference evidence="2" key="1">
    <citation type="submission" date="2023-07" db="EMBL/GenBank/DDBJ databases">
        <title>draft genome sequence of fig (Ficus carica).</title>
        <authorList>
            <person name="Takahashi T."/>
            <person name="Nishimura K."/>
        </authorList>
    </citation>
    <scope>NUCLEOTIDE SEQUENCE</scope>
</reference>
<feature type="region of interest" description="Disordered" evidence="1">
    <location>
        <begin position="1"/>
        <end position="68"/>
    </location>
</feature>
<protein>
    <submittedName>
        <fullName evidence="2">Uncharacterized protein</fullName>
    </submittedName>
</protein>
<proteinExistence type="predicted"/>
<dbReference type="AlphaFoldDB" id="A0AA88ALS2"/>
<dbReference type="EMBL" id="BTGU01000058">
    <property type="protein sequence ID" value="GMN55577.1"/>
    <property type="molecule type" value="Genomic_DNA"/>
</dbReference>